<dbReference type="Gene3D" id="3.10.490.10">
    <property type="entry name" value="Gamma-glutamyl cyclotransferase-like"/>
    <property type="match status" value="1"/>
</dbReference>
<gene>
    <name evidence="4" type="ORF">GZH47_29970</name>
</gene>
<dbReference type="Gene3D" id="3.90.1300.10">
    <property type="entry name" value="Amidase signature (AS) domain"/>
    <property type="match status" value="1"/>
</dbReference>
<dbReference type="Pfam" id="PF21986">
    <property type="entry name" value="AH_C"/>
    <property type="match status" value="1"/>
</dbReference>
<accession>A0A6C0PAD6</accession>
<dbReference type="InterPro" id="IPR036928">
    <property type="entry name" value="AS_sf"/>
</dbReference>
<reference evidence="4 5" key="1">
    <citation type="submission" date="2020-02" db="EMBL/GenBank/DDBJ databases">
        <title>Paenibacillus sp. nov., isolated from rhizosphere soil of tomato.</title>
        <authorList>
            <person name="Weon H.-Y."/>
            <person name="Lee S.A."/>
        </authorList>
    </citation>
    <scope>NUCLEOTIDE SEQUENCE [LARGE SCALE GENOMIC DNA]</scope>
    <source>
        <strain evidence="4 5">14171R-81</strain>
    </source>
</reference>
<evidence type="ECO:0000259" key="3">
    <source>
        <dbReference type="Pfam" id="PF21986"/>
    </source>
</evidence>
<dbReference type="PANTHER" id="PTHR11895:SF169">
    <property type="entry name" value="GLUTAMYL-TRNA(GLN) AMIDOTRANSFERASE"/>
    <property type="match status" value="1"/>
</dbReference>
<feature type="region of interest" description="Disordered" evidence="1">
    <location>
        <begin position="481"/>
        <end position="510"/>
    </location>
</feature>
<name>A0A6C0PAD6_9BACL</name>
<dbReference type="InterPro" id="IPR000120">
    <property type="entry name" value="Amidase"/>
</dbReference>
<sequence>MTNEINPTNAVNAANATSAANVEWPGKLTAAWLREQYLGELLTPAAVVHEIFQRSKRDEGMNIWITPPSPERIRPYLERLSDMDPEQFPLWGIPFAIKDNIDWDGAPTTAACPDFAYTPEESAVVVQRLIAAGAIPLGKTNLDQFATGLVGTRSPYGETHNALRPELISGGSSSGSAVAVARGQAVFALGTDTAGSGRVPAALNGLVGYKPSLGAWPTKGVVPACASLDCVTVFAHDLADALAVDAVARGAEAADPWSRSLPVPVASRLPAAVCLPEEAPAFYGPYAAQYRAAWEAAAAQVASLGIPVIPIAMDVFAEAAAILYGGPWVAERWAELGEFVNGHPGSAFPVTEQVLRTGESPAYTAASVFQAMHKLQQYKLQAGKLLKDAVLMLPTCGGTWTREDVRRDPIAANSDMGKYTNHCNLLDLCAVAVQAGEAAEDMPFGVTFFAAAENESLICAAAAAFAAARGDSGIGTIGVAGASGRDSEDEDEVAAATGNQPAATPGMQSEASLAITQELQLSKPAEASPPGTTHSTEAVTNSPEQAAKAATTLVAVCGLHMRGFPLEKQMLGCGAVFVRETESAPKYRLVKLPTVPAKPGMIKQEQGGAAITLEVWEMPLAAFGGFVAGIPAPLGIGKVELSDGSEVPGFTCEAYAAAISEDITQTGSWRKAVLM</sequence>
<dbReference type="AlphaFoldDB" id="A0A6C0PAD6"/>
<keyword evidence="4" id="KW-0378">Hydrolase</keyword>
<dbReference type="NCBIfam" id="NF006043">
    <property type="entry name" value="PRK08186.1"/>
    <property type="match status" value="1"/>
</dbReference>
<protein>
    <submittedName>
        <fullName evidence="4">Allophanate hydrolase</fullName>
    </submittedName>
</protein>
<proteinExistence type="predicted"/>
<dbReference type="GO" id="GO:0016787">
    <property type="term" value="F:hydrolase activity"/>
    <property type="evidence" value="ECO:0007669"/>
    <property type="project" value="UniProtKB-KW"/>
</dbReference>
<feature type="domain" description="Allophanate hydrolase C-terminal" evidence="3">
    <location>
        <begin position="553"/>
        <end position="672"/>
    </location>
</feature>
<dbReference type="KEGG" id="prz:GZH47_29970"/>
<feature type="compositionally biased region" description="Polar residues" evidence="1">
    <location>
        <begin position="497"/>
        <end position="510"/>
    </location>
</feature>
<evidence type="ECO:0000259" key="2">
    <source>
        <dbReference type="Pfam" id="PF01425"/>
    </source>
</evidence>
<dbReference type="Gene3D" id="1.20.58.1700">
    <property type="match status" value="1"/>
</dbReference>
<dbReference type="PANTHER" id="PTHR11895">
    <property type="entry name" value="TRANSAMIDASE"/>
    <property type="match status" value="1"/>
</dbReference>
<keyword evidence="5" id="KW-1185">Reference proteome</keyword>
<dbReference type="EMBL" id="CP048286">
    <property type="protein sequence ID" value="QHW34603.1"/>
    <property type="molecule type" value="Genomic_DNA"/>
</dbReference>
<dbReference type="RefSeq" id="WP_162644755.1">
    <property type="nucleotide sequence ID" value="NZ_CP048286.1"/>
</dbReference>
<feature type="domain" description="Amidase" evidence="2">
    <location>
        <begin position="65"/>
        <end position="458"/>
    </location>
</feature>
<organism evidence="4 5">
    <name type="scientific">Paenibacillus rhizovicinus</name>
    <dbReference type="NCBI Taxonomy" id="2704463"/>
    <lineage>
        <taxon>Bacteria</taxon>
        <taxon>Bacillati</taxon>
        <taxon>Bacillota</taxon>
        <taxon>Bacilli</taxon>
        <taxon>Bacillales</taxon>
        <taxon>Paenibacillaceae</taxon>
        <taxon>Paenibacillus</taxon>
    </lineage>
</organism>
<evidence type="ECO:0000313" key="4">
    <source>
        <dbReference type="EMBL" id="QHW34603.1"/>
    </source>
</evidence>
<dbReference type="Pfam" id="PF01425">
    <property type="entry name" value="Amidase"/>
    <property type="match status" value="1"/>
</dbReference>
<dbReference type="SUPFAM" id="SSF75304">
    <property type="entry name" value="Amidase signature (AS) enzymes"/>
    <property type="match status" value="1"/>
</dbReference>
<evidence type="ECO:0000313" key="5">
    <source>
        <dbReference type="Proteomes" id="UP000479114"/>
    </source>
</evidence>
<dbReference type="InterPro" id="IPR053844">
    <property type="entry name" value="AH_C"/>
</dbReference>
<dbReference type="InterPro" id="IPR023631">
    <property type="entry name" value="Amidase_dom"/>
</dbReference>
<evidence type="ECO:0000256" key="1">
    <source>
        <dbReference type="SAM" id="MobiDB-lite"/>
    </source>
</evidence>
<dbReference type="Proteomes" id="UP000479114">
    <property type="component" value="Chromosome"/>
</dbReference>